<dbReference type="PROSITE" id="PS50089">
    <property type="entry name" value="ZF_RING_2"/>
    <property type="match status" value="1"/>
</dbReference>
<evidence type="ECO:0000256" key="3">
    <source>
        <dbReference type="ARBA" id="ARBA00022679"/>
    </source>
</evidence>
<dbReference type="GO" id="GO:0006511">
    <property type="term" value="P:ubiquitin-dependent protein catabolic process"/>
    <property type="evidence" value="ECO:0007669"/>
    <property type="project" value="TreeGrafter"/>
</dbReference>
<evidence type="ECO:0000256" key="5">
    <source>
        <dbReference type="ARBA" id="ARBA00022723"/>
    </source>
</evidence>
<dbReference type="Pfam" id="PF13639">
    <property type="entry name" value="zf-RING_2"/>
    <property type="match status" value="1"/>
</dbReference>
<dbReference type="PANTHER" id="PTHR15067:SF5">
    <property type="entry name" value="E3 UBIQUITIN-PROTEIN LIGASE AMFR"/>
    <property type="match status" value="1"/>
</dbReference>
<evidence type="ECO:0000256" key="9">
    <source>
        <dbReference type="ARBA" id="ARBA00023136"/>
    </source>
</evidence>
<evidence type="ECO:0000256" key="1">
    <source>
        <dbReference type="ARBA" id="ARBA00004141"/>
    </source>
</evidence>
<evidence type="ECO:0000313" key="16">
    <source>
        <dbReference type="Proteomes" id="UP001314205"/>
    </source>
</evidence>
<dbReference type="GO" id="GO:0070936">
    <property type="term" value="P:protein K48-linked ubiquitination"/>
    <property type="evidence" value="ECO:0007669"/>
    <property type="project" value="TreeGrafter"/>
</dbReference>
<dbReference type="AlphaFoldDB" id="A0AAV1KQV5"/>
<evidence type="ECO:0000256" key="11">
    <source>
        <dbReference type="SAM" id="MobiDB-lite"/>
    </source>
</evidence>
<keyword evidence="3" id="KW-0808">Transferase</keyword>
<protein>
    <recommendedName>
        <fullName evidence="17">Autocrine motility factor receptor</fullName>
    </recommendedName>
</protein>
<dbReference type="InterPro" id="IPR013083">
    <property type="entry name" value="Znf_RING/FYVE/PHD"/>
</dbReference>
<dbReference type="GO" id="GO:0008270">
    <property type="term" value="F:zinc ion binding"/>
    <property type="evidence" value="ECO:0007669"/>
    <property type="project" value="UniProtKB-KW"/>
</dbReference>
<dbReference type="EMBL" id="CAVLGL010000068">
    <property type="protein sequence ID" value="CAK1584984.1"/>
    <property type="molecule type" value="Genomic_DNA"/>
</dbReference>
<dbReference type="PANTHER" id="PTHR15067">
    <property type="entry name" value="E3 UBIQUITIN-PROTEIN LIGASE RNF8"/>
    <property type="match status" value="1"/>
</dbReference>
<feature type="region of interest" description="Disordered" evidence="11">
    <location>
        <begin position="608"/>
        <end position="632"/>
    </location>
</feature>
<dbReference type="GO" id="GO:0000151">
    <property type="term" value="C:ubiquitin ligase complex"/>
    <property type="evidence" value="ECO:0007669"/>
    <property type="project" value="TreeGrafter"/>
</dbReference>
<feature type="transmembrane region" description="Helical" evidence="12">
    <location>
        <begin position="137"/>
        <end position="154"/>
    </location>
</feature>
<feature type="transmembrane region" description="Helical" evidence="12">
    <location>
        <begin position="160"/>
        <end position="180"/>
    </location>
</feature>
<dbReference type="GO" id="GO:0005783">
    <property type="term" value="C:endoplasmic reticulum"/>
    <property type="evidence" value="ECO:0007669"/>
    <property type="project" value="TreeGrafter"/>
</dbReference>
<comment type="pathway">
    <text evidence="2">Protein modification; protein ubiquitination.</text>
</comment>
<dbReference type="Gene3D" id="1.10.8.10">
    <property type="entry name" value="DNA helicase RuvA subunit, C-terminal domain"/>
    <property type="match status" value="1"/>
</dbReference>
<feature type="compositionally biased region" description="Polar residues" evidence="11">
    <location>
        <begin position="520"/>
        <end position="529"/>
    </location>
</feature>
<feature type="region of interest" description="Disordered" evidence="11">
    <location>
        <begin position="402"/>
        <end position="429"/>
    </location>
</feature>
<dbReference type="Proteomes" id="UP001314205">
    <property type="component" value="Unassembled WGS sequence"/>
</dbReference>
<evidence type="ECO:0000256" key="8">
    <source>
        <dbReference type="ARBA" id="ARBA00022989"/>
    </source>
</evidence>
<accession>A0AAV1KQV5</accession>
<dbReference type="Pfam" id="PF25563">
    <property type="entry name" value="TPR_SYVN1_N"/>
    <property type="match status" value="1"/>
</dbReference>
<dbReference type="SMART" id="SM00184">
    <property type="entry name" value="RING"/>
    <property type="match status" value="1"/>
</dbReference>
<feature type="transmembrane region" description="Helical" evidence="12">
    <location>
        <begin position="16"/>
        <end position="33"/>
    </location>
</feature>
<dbReference type="SUPFAM" id="SSF57850">
    <property type="entry name" value="RING/U-box"/>
    <property type="match status" value="1"/>
</dbReference>
<evidence type="ECO:0000256" key="2">
    <source>
        <dbReference type="ARBA" id="ARBA00004906"/>
    </source>
</evidence>
<dbReference type="CDD" id="cd16455">
    <property type="entry name" value="RING-H2_AMFR"/>
    <property type="match status" value="1"/>
</dbReference>
<dbReference type="InterPro" id="IPR003892">
    <property type="entry name" value="CUE"/>
</dbReference>
<keyword evidence="16" id="KW-1185">Reference proteome</keyword>
<feature type="compositionally biased region" description="Low complexity" evidence="11">
    <location>
        <begin position="532"/>
        <end position="564"/>
    </location>
</feature>
<evidence type="ECO:0008006" key="17">
    <source>
        <dbReference type="Google" id="ProtNLM"/>
    </source>
</evidence>
<dbReference type="GO" id="GO:0005829">
    <property type="term" value="C:cytosol"/>
    <property type="evidence" value="ECO:0007669"/>
    <property type="project" value="TreeGrafter"/>
</dbReference>
<keyword evidence="9 12" id="KW-0472">Membrane</keyword>
<evidence type="ECO:0000259" key="13">
    <source>
        <dbReference type="PROSITE" id="PS50089"/>
    </source>
</evidence>
<evidence type="ECO:0000256" key="10">
    <source>
        <dbReference type="PROSITE-ProRule" id="PRU00175"/>
    </source>
</evidence>
<feature type="transmembrane region" description="Helical" evidence="12">
    <location>
        <begin position="201"/>
        <end position="224"/>
    </location>
</feature>
<feature type="region of interest" description="Disordered" evidence="11">
    <location>
        <begin position="517"/>
        <end position="577"/>
    </location>
</feature>
<evidence type="ECO:0000256" key="12">
    <source>
        <dbReference type="SAM" id="Phobius"/>
    </source>
</evidence>
<sequence length="632" mass="69789">MPVTLVDRLPLPNLKVYTAGSVLLLSVAVYYAISVTNDPNWRTNTTLQRQEAAVVGSDVESVISPPTVLAPVYAANDTRNLTEQVVEVMTFMMQEPLCMWSVINMAYCSLGVAGLAVQRLVFGTLRVSEAQRVKDKFWNYVFYKFIFVFGVVNVQYMDEVLLWCSWFTLLGCLHLLAQLCKDRFEYLSSSPQTARWAHARLVMLLVGILCAAAALMVAAVRWGLPAGRDTFAFMAAECALVCVPTLHVVARSVLRARDADAAGPAAYYTHLVFDSVALVTELAHVAHMVVHSNALVSMASLVLLMQLRHLLHALLARLRRHRLYTALADHMSRNYPMASKEEVEKNEDNCAICWEPMKEARKLPCAHLFHNSCLCRWVQQDASCPTCRRALSAAAPPAATLPPLPQLPPLAPLPPLPPLPADPADPAHPAPQPNHFFHFDGSRYVSWLPSFSVEVTRVRAPTAPPDASQLDAMARQVQQVFPQFTLNALASDLAQTLSPDLTVDNILAGRLLPRQHLEEPTSSVNTSVIPETATNGTSDTTTPTTTTNNSSTSSDSLDAGSSTPELASQHDEQMGESGAVQFCSSAAEREAALLRRKRHLLAAARARYLQQHQQRRQQYQQQQQFPQQQPRS</sequence>
<keyword evidence="6 10" id="KW-0863">Zinc-finger</keyword>
<evidence type="ECO:0000256" key="7">
    <source>
        <dbReference type="ARBA" id="ARBA00022833"/>
    </source>
</evidence>
<evidence type="ECO:0000256" key="6">
    <source>
        <dbReference type="ARBA" id="ARBA00022771"/>
    </source>
</evidence>
<comment type="subcellular location">
    <subcellularLocation>
        <location evidence="1">Membrane</location>
        <topology evidence="1">Multi-pass membrane protein</topology>
    </subcellularLocation>
</comment>
<dbReference type="Gene3D" id="3.30.40.10">
    <property type="entry name" value="Zinc/RING finger domain, C3HC4 (zinc finger)"/>
    <property type="match status" value="1"/>
</dbReference>
<reference evidence="15 16" key="1">
    <citation type="submission" date="2023-11" db="EMBL/GenBank/DDBJ databases">
        <authorList>
            <person name="Hedman E."/>
            <person name="Englund M."/>
            <person name="Stromberg M."/>
            <person name="Nyberg Akerstrom W."/>
            <person name="Nylinder S."/>
            <person name="Jareborg N."/>
            <person name="Kallberg Y."/>
            <person name="Kronander E."/>
        </authorList>
    </citation>
    <scope>NUCLEOTIDE SEQUENCE [LARGE SCALE GENOMIC DNA]</scope>
</reference>
<feature type="domain" description="CUE" evidence="14">
    <location>
        <begin position="469"/>
        <end position="511"/>
    </location>
</feature>
<keyword evidence="8 12" id="KW-1133">Transmembrane helix</keyword>
<organism evidence="15 16">
    <name type="scientific">Parnassius mnemosyne</name>
    <name type="common">clouded apollo</name>
    <dbReference type="NCBI Taxonomy" id="213953"/>
    <lineage>
        <taxon>Eukaryota</taxon>
        <taxon>Metazoa</taxon>
        <taxon>Ecdysozoa</taxon>
        <taxon>Arthropoda</taxon>
        <taxon>Hexapoda</taxon>
        <taxon>Insecta</taxon>
        <taxon>Pterygota</taxon>
        <taxon>Neoptera</taxon>
        <taxon>Endopterygota</taxon>
        <taxon>Lepidoptera</taxon>
        <taxon>Glossata</taxon>
        <taxon>Ditrysia</taxon>
        <taxon>Papilionoidea</taxon>
        <taxon>Papilionidae</taxon>
        <taxon>Parnassiinae</taxon>
        <taxon>Parnassini</taxon>
        <taxon>Parnassius</taxon>
        <taxon>Driopa</taxon>
    </lineage>
</organism>
<evidence type="ECO:0000256" key="4">
    <source>
        <dbReference type="ARBA" id="ARBA00022692"/>
    </source>
</evidence>
<evidence type="ECO:0000313" key="15">
    <source>
        <dbReference type="EMBL" id="CAK1584984.1"/>
    </source>
</evidence>
<keyword evidence="7" id="KW-0862">Zinc</keyword>
<gene>
    <name evidence="15" type="ORF">PARMNEM_LOCUS6131</name>
</gene>
<feature type="domain" description="RING-type" evidence="13">
    <location>
        <begin position="350"/>
        <end position="388"/>
    </location>
</feature>
<dbReference type="GO" id="GO:0061630">
    <property type="term" value="F:ubiquitin protein ligase activity"/>
    <property type="evidence" value="ECO:0007669"/>
    <property type="project" value="TreeGrafter"/>
</dbReference>
<dbReference type="Pfam" id="PF02845">
    <property type="entry name" value="CUE"/>
    <property type="match status" value="1"/>
</dbReference>
<dbReference type="FunFam" id="3.30.40.10:FF:000259">
    <property type="entry name" value="E3 ubiquitin protein ligase RIN2"/>
    <property type="match status" value="1"/>
</dbReference>
<keyword evidence="4 12" id="KW-0812">Transmembrane</keyword>
<proteinExistence type="predicted"/>
<dbReference type="PROSITE" id="PS51140">
    <property type="entry name" value="CUE"/>
    <property type="match status" value="1"/>
</dbReference>
<name>A0AAV1KQV5_9NEOP</name>
<comment type="caution">
    <text evidence="15">The sequence shown here is derived from an EMBL/GenBank/DDBJ whole genome shotgun (WGS) entry which is preliminary data.</text>
</comment>
<dbReference type="GO" id="GO:0016020">
    <property type="term" value="C:membrane"/>
    <property type="evidence" value="ECO:0007669"/>
    <property type="project" value="UniProtKB-SubCell"/>
</dbReference>
<dbReference type="CDD" id="cd14421">
    <property type="entry name" value="CUE_AMFR"/>
    <property type="match status" value="1"/>
</dbReference>
<dbReference type="InterPro" id="IPR057992">
    <property type="entry name" value="TPR_SYVN1_N"/>
</dbReference>
<evidence type="ECO:0000259" key="14">
    <source>
        <dbReference type="PROSITE" id="PS51140"/>
    </source>
</evidence>
<keyword evidence="5" id="KW-0479">Metal-binding</keyword>
<dbReference type="GO" id="GO:0043130">
    <property type="term" value="F:ubiquitin binding"/>
    <property type="evidence" value="ECO:0007669"/>
    <property type="project" value="InterPro"/>
</dbReference>
<dbReference type="SMART" id="SM00546">
    <property type="entry name" value="CUE"/>
    <property type="match status" value="1"/>
</dbReference>
<dbReference type="GO" id="GO:0030968">
    <property type="term" value="P:endoplasmic reticulum unfolded protein response"/>
    <property type="evidence" value="ECO:0007669"/>
    <property type="project" value="TreeGrafter"/>
</dbReference>
<dbReference type="InterPro" id="IPR001841">
    <property type="entry name" value="Znf_RING"/>
</dbReference>
<feature type="transmembrane region" description="Helical" evidence="12">
    <location>
        <begin position="99"/>
        <end position="117"/>
    </location>
</feature>